<protein>
    <submittedName>
        <fullName evidence="1">Uncharacterized protein</fullName>
    </submittedName>
</protein>
<feature type="non-terminal residue" evidence="1">
    <location>
        <position position="77"/>
    </location>
</feature>
<accession>A0A0B6Z8M0</accession>
<dbReference type="AlphaFoldDB" id="A0A0B6Z8M0"/>
<organism evidence="1">
    <name type="scientific">Arion vulgaris</name>
    <dbReference type="NCBI Taxonomy" id="1028688"/>
    <lineage>
        <taxon>Eukaryota</taxon>
        <taxon>Metazoa</taxon>
        <taxon>Spiralia</taxon>
        <taxon>Lophotrochozoa</taxon>
        <taxon>Mollusca</taxon>
        <taxon>Gastropoda</taxon>
        <taxon>Heterobranchia</taxon>
        <taxon>Euthyneura</taxon>
        <taxon>Panpulmonata</taxon>
        <taxon>Eupulmonata</taxon>
        <taxon>Stylommatophora</taxon>
        <taxon>Helicina</taxon>
        <taxon>Arionoidea</taxon>
        <taxon>Arionidae</taxon>
        <taxon>Arion</taxon>
    </lineage>
</organism>
<proteinExistence type="predicted"/>
<reference evidence="1" key="1">
    <citation type="submission" date="2014-12" db="EMBL/GenBank/DDBJ databases">
        <title>Insight into the proteome of Arion vulgaris.</title>
        <authorList>
            <person name="Aradska J."/>
            <person name="Bulat T."/>
            <person name="Smidak R."/>
            <person name="Sarate P."/>
            <person name="Gangsoo J."/>
            <person name="Sialana F."/>
            <person name="Bilban M."/>
            <person name="Lubec G."/>
        </authorList>
    </citation>
    <scope>NUCLEOTIDE SEQUENCE</scope>
    <source>
        <tissue evidence="1">Skin</tissue>
    </source>
</reference>
<dbReference type="EMBL" id="HACG01017180">
    <property type="protein sequence ID" value="CEK64045.1"/>
    <property type="molecule type" value="Transcribed_RNA"/>
</dbReference>
<name>A0A0B6Z8M0_9EUPU</name>
<gene>
    <name evidence="1" type="primary">ORF50460</name>
</gene>
<sequence length="77" mass="8883">MNMAIRATTQQTRRRLLSPFLRMMIVTITEKGMVTADSPGWRENGVLRGLLAKSPIFKRRHWHKPITAYNLKDAVGF</sequence>
<evidence type="ECO:0000313" key="1">
    <source>
        <dbReference type="EMBL" id="CEK64045.1"/>
    </source>
</evidence>